<dbReference type="AlphaFoldDB" id="A0A6I2UDQ0"/>
<dbReference type="SUPFAM" id="SSF51735">
    <property type="entry name" value="NAD(P)-binding Rossmann-fold domains"/>
    <property type="match status" value="1"/>
</dbReference>
<dbReference type="PANTHER" id="PTHR43401:SF2">
    <property type="entry name" value="L-THREONINE 3-DEHYDROGENASE"/>
    <property type="match status" value="1"/>
</dbReference>
<accession>A0A6I2UDQ0</accession>
<gene>
    <name evidence="6" type="ORF">FYJ84_02160</name>
</gene>
<evidence type="ECO:0000256" key="3">
    <source>
        <dbReference type="ARBA" id="ARBA00023002"/>
    </source>
</evidence>
<dbReference type="SUPFAM" id="SSF50129">
    <property type="entry name" value="GroES-like"/>
    <property type="match status" value="1"/>
</dbReference>
<evidence type="ECO:0000256" key="4">
    <source>
        <dbReference type="SAM" id="Phobius"/>
    </source>
</evidence>
<dbReference type="GeneID" id="96777710"/>
<dbReference type="InterPro" id="IPR036291">
    <property type="entry name" value="NAD(P)-bd_dom_sf"/>
</dbReference>
<keyword evidence="1" id="KW-0479">Metal-binding</keyword>
<dbReference type="InterPro" id="IPR020843">
    <property type="entry name" value="ER"/>
</dbReference>
<sequence length="341" mass="37188">MKALNLYGVGDLRFEDVPLPERKRGEVMLRVRAVGICGSDIPRVFDKGTYHFPTIIGHEFAGEIVEADNQSLVGKGASVFPLLPCGKCLACQTGHYAQCKAYSYYGSRQDGAMAEYLAVKEANLCLLPDGVSYEAAAMNEPAAVALHAFRKSRAALGDTMVIYGIGAIAFLLAWWAKAAGVSNIILAGRSQAKVQMAEQLGFAAVNVREVDLGEYVRGLTGGEGADVCIEGTGCSDGAEACLDVAKRFGNVVLMGNPAGNINISQNGYWQILRKELQLIGTWNSSFSRQENDWQQSLQAMQSGILQPEKLITHRFSLSEYKKAFDLMHEKQEPYLKVMFVL</sequence>
<dbReference type="SMART" id="SM00829">
    <property type="entry name" value="PKS_ER"/>
    <property type="match status" value="1"/>
</dbReference>
<dbReference type="InterPro" id="IPR013149">
    <property type="entry name" value="ADH-like_C"/>
</dbReference>
<protein>
    <submittedName>
        <fullName evidence="6">Galactitol-1-phosphate 5-dehydrogenase</fullName>
    </submittedName>
</protein>
<dbReference type="PANTHER" id="PTHR43401">
    <property type="entry name" value="L-THREONINE 3-DEHYDROGENASE"/>
    <property type="match status" value="1"/>
</dbReference>
<feature type="transmembrane region" description="Helical" evidence="4">
    <location>
        <begin position="155"/>
        <end position="176"/>
    </location>
</feature>
<evidence type="ECO:0000256" key="1">
    <source>
        <dbReference type="ARBA" id="ARBA00022723"/>
    </source>
</evidence>
<dbReference type="InterPro" id="IPR013154">
    <property type="entry name" value="ADH-like_N"/>
</dbReference>
<dbReference type="Gene3D" id="3.90.180.10">
    <property type="entry name" value="Medium-chain alcohol dehydrogenases, catalytic domain"/>
    <property type="match status" value="1"/>
</dbReference>
<evidence type="ECO:0000313" key="7">
    <source>
        <dbReference type="Proteomes" id="UP000433181"/>
    </source>
</evidence>
<dbReference type="InterPro" id="IPR011032">
    <property type="entry name" value="GroES-like_sf"/>
</dbReference>
<keyword evidence="7" id="KW-1185">Reference proteome</keyword>
<dbReference type="EMBL" id="VUNR01000003">
    <property type="protein sequence ID" value="MSU07794.1"/>
    <property type="molecule type" value="Genomic_DNA"/>
</dbReference>
<keyword evidence="3" id="KW-0560">Oxidoreductase</keyword>
<dbReference type="GO" id="GO:0046872">
    <property type="term" value="F:metal ion binding"/>
    <property type="evidence" value="ECO:0007669"/>
    <property type="project" value="UniProtKB-KW"/>
</dbReference>
<dbReference type="Proteomes" id="UP000433181">
    <property type="component" value="Unassembled WGS sequence"/>
</dbReference>
<dbReference type="CDD" id="cd08236">
    <property type="entry name" value="sugar_DH"/>
    <property type="match status" value="1"/>
</dbReference>
<keyword evidence="4" id="KW-0812">Transmembrane</keyword>
<dbReference type="Gene3D" id="3.40.50.720">
    <property type="entry name" value="NAD(P)-binding Rossmann-like Domain"/>
    <property type="match status" value="1"/>
</dbReference>
<dbReference type="Pfam" id="PF08240">
    <property type="entry name" value="ADH_N"/>
    <property type="match status" value="1"/>
</dbReference>
<evidence type="ECO:0000259" key="5">
    <source>
        <dbReference type="SMART" id="SM00829"/>
    </source>
</evidence>
<dbReference type="InterPro" id="IPR050129">
    <property type="entry name" value="Zn_alcohol_dh"/>
</dbReference>
<dbReference type="Pfam" id="PF00107">
    <property type="entry name" value="ADH_zinc_N"/>
    <property type="match status" value="1"/>
</dbReference>
<proteinExistence type="predicted"/>
<keyword evidence="2" id="KW-0862">Zinc</keyword>
<dbReference type="GO" id="GO:0016491">
    <property type="term" value="F:oxidoreductase activity"/>
    <property type="evidence" value="ECO:0007669"/>
    <property type="project" value="UniProtKB-KW"/>
</dbReference>
<evidence type="ECO:0000256" key="2">
    <source>
        <dbReference type="ARBA" id="ARBA00022833"/>
    </source>
</evidence>
<name>A0A6I2UDQ0_9FIRM</name>
<reference evidence="6 7" key="1">
    <citation type="submission" date="2019-08" db="EMBL/GenBank/DDBJ databases">
        <title>In-depth cultivation of the pig gut microbiome towards novel bacterial diversity and tailored functional studies.</title>
        <authorList>
            <person name="Wylensek D."/>
            <person name="Hitch T.C.A."/>
            <person name="Clavel T."/>
        </authorList>
    </citation>
    <scope>NUCLEOTIDE SEQUENCE [LARGE SCALE GENOMIC DNA]</scope>
    <source>
        <strain evidence="6 7">WCA-693-APC-5D-A</strain>
    </source>
</reference>
<evidence type="ECO:0000313" key="6">
    <source>
        <dbReference type="EMBL" id="MSU07794.1"/>
    </source>
</evidence>
<feature type="domain" description="Enoyl reductase (ER)" evidence="5">
    <location>
        <begin position="8"/>
        <end position="341"/>
    </location>
</feature>
<dbReference type="RefSeq" id="WP_154405690.1">
    <property type="nucleotide sequence ID" value="NZ_VUNR01000003.1"/>
</dbReference>
<keyword evidence="4" id="KW-1133">Transmembrane helix</keyword>
<keyword evidence="4" id="KW-0472">Membrane</keyword>
<organism evidence="6 7">
    <name type="scientific">Anaerovibrio slackiae</name>
    <dbReference type="NCBI Taxonomy" id="2652309"/>
    <lineage>
        <taxon>Bacteria</taxon>
        <taxon>Bacillati</taxon>
        <taxon>Bacillota</taxon>
        <taxon>Negativicutes</taxon>
        <taxon>Selenomonadales</taxon>
        <taxon>Selenomonadaceae</taxon>
        <taxon>Anaerovibrio</taxon>
    </lineage>
</organism>
<comment type="caution">
    <text evidence="6">The sequence shown here is derived from an EMBL/GenBank/DDBJ whole genome shotgun (WGS) entry which is preliminary data.</text>
</comment>